<proteinExistence type="predicted"/>
<dbReference type="RefSeq" id="XP_007866051.1">
    <property type="nucleotide sequence ID" value="XM_007867860.1"/>
</dbReference>
<feature type="transmembrane region" description="Helical" evidence="1">
    <location>
        <begin position="474"/>
        <end position="493"/>
    </location>
</feature>
<accession>S7RNJ9</accession>
<sequence>MMDPLRLGLLGLAVELIIHILKELDFKDIVSLRRVCNDLKCTVDESIALQYEIELAVAGMEDNPGSRLNTAERLSRLRRYTLSWQDMNFKTTETLPAMSWTLSVLRGGILGRVVDDSQLVFNRLPAHARGIDAREWRLPNAGFDVKAMADPLSPWLSPTCVVHVRTLATGDPHPLATKSTVSLPDVDYYNMRREALVDIEGPQIHFGVQFWQELRDLGEFIVLNWKTCVTLLNTCSSRSDTSRWPSCMVLAGTWKCTISGKRKVAPSFWNEENYHCAFAYSFGDRDPEWNDTCLETYLCRPWRGQDGHDSDVPFYSAPHSQVLALYVKDHRWPRWPMCAGPLLHLVPVSSLLSLIPQARGAVGTTWLWDHWGGSSLLIEGVPAIDTLRSTYGNKLVYNLDQEEDGEGTEGPRTVAVIEFNPPSARRALGDVTDTSSGPRMHRQYVGRFPNLPPPSSFYDRVVMIYEDGLVFQDVRILFAGFWFFIIAIISLYMSRTAGYVPLGLIVRLNVLDGKAILAATRDGTPGRSTGGQRRIAHCRPLLAHLLGDGRAAGLGITIIFWIHTRL</sequence>
<evidence type="ECO:0000256" key="1">
    <source>
        <dbReference type="SAM" id="Phobius"/>
    </source>
</evidence>
<dbReference type="KEGG" id="gtr:GLOTRDRAFT_93548"/>
<keyword evidence="1" id="KW-1133">Transmembrane helix</keyword>
<dbReference type="GeneID" id="19309514"/>
<dbReference type="InterPro" id="IPR036047">
    <property type="entry name" value="F-box-like_dom_sf"/>
</dbReference>
<evidence type="ECO:0000259" key="2">
    <source>
        <dbReference type="PROSITE" id="PS50181"/>
    </source>
</evidence>
<feature type="transmembrane region" description="Helical" evidence="1">
    <location>
        <begin position="541"/>
        <end position="562"/>
    </location>
</feature>
<organism evidence="3 4">
    <name type="scientific">Gloeophyllum trabeum (strain ATCC 11539 / FP-39264 / Madison 617)</name>
    <name type="common">Brown rot fungus</name>
    <dbReference type="NCBI Taxonomy" id="670483"/>
    <lineage>
        <taxon>Eukaryota</taxon>
        <taxon>Fungi</taxon>
        <taxon>Dikarya</taxon>
        <taxon>Basidiomycota</taxon>
        <taxon>Agaricomycotina</taxon>
        <taxon>Agaricomycetes</taxon>
        <taxon>Gloeophyllales</taxon>
        <taxon>Gloeophyllaceae</taxon>
        <taxon>Gloeophyllum</taxon>
    </lineage>
</organism>
<evidence type="ECO:0000313" key="4">
    <source>
        <dbReference type="Proteomes" id="UP000030669"/>
    </source>
</evidence>
<dbReference type="PROSITE" id="PS50181">
    <property type="entry name" value="FBOX"/>
    <property type="match status" value="1"/>
</dbReference>
<keyword evidence="1" id="KW-0472">Membrane</keyword>
<keyword evidence="1" id="KW-0812">Transmembrane</keyword>
<dbReference type="Proteomes" id="UP000030669">
    <property type="component" value="Unassembled WGS sequence"/>
</dbReference>
<name>S7RNJ9_GLOTA</name>
<dbReference type="SMART" id="SM00256">
    <property type="entry name" value="FBOX"/>
    <property type="match status" value="1"/>
</dbReference>
<evidence type="ECO:0000313" key="3">
    <source>
        <dbReference type="EMBL" id="EPQ56060.1"/>
    </source>
</evidence>
<gene>
    <name evidence="3" type="ORF">GLOTRDRAFT_93548</name>
</gene>
<dbReference type="EMBL" id="KB469301">
    <property type="protein sequence ID" value="EPQ56060.1"/>
    <property type="molecule type" value="Genomic_DNA"/>
</dbReference>
<dbReference type="OrthoDB" id="3256413at2759"/>
<feature type="domain" description="F-box" evidence="2">
    <location>
        <begin position="6"/>
        <end position="52"/>
    </location>
</feature>
<dbReference type="AlphaFoldDB" id="S7RNJ9"/>
<dbReference type="SUPFAM" id="SSF81383">
    <property type="entry name" value="F-box domain"/>
    <property type="match status" value="1"/>
</dbReference>
<protein>
    <recommendedName>
        <fullName evidence="2">F-box domain-containing protein</fullName>
    </recommendedName>
</protein>
<dbReference type="HOGENOM" id="CLU_481508_0_0_1"/>
<reference evidence="3 4" key="1">
    <citation type="journal article" date="2012" name="Science">
        <title>The Paleozoic origin of enzymatic lignin decomposition reconstructed from 31 fungal genomes.</title>
        <authorList>
            <person name="Floudas D."/>
            <person name="Binder M."/>
            <person name="Riley R."/>
            <person name="Barry K."/>
            <person name="Blanchette R.A."/>
            <person name="Henrissat B."/>
            <person name="Martinez A.T."/>
            <person name="Otillar R."/>
            <person name="Spatafora J.W."/>
            <person name="Yadav J.S."/>
            <person name="Aerts A."/>
            <person name="Benoit I."/>
            <person name="Boyd A."/>
            <person name="Carlson A."/>
            <person name="Copeland A."/>
            <person name="Coutinho P.M."/>
            <person name="de Vries R.P."/>
            <person name="Ferreira P."/>
            <person name="Findley K."/>
            <person name="Foster B."/>
            <person name="Gaskell J."/>
            <person name="Glotzer D."/>
            <person name="Gorecki P."/>
            <person name="Heitman J."/>
            <person name="Hesse C."/>
            <person name="Hori C."/>
            <person name="Igarashi K."/>
            <person name="Jurgens J.A."/>
            <person name="Kallen N."/>
            <person name="Kersten P."/>
            <person name="Kohler A."/>
            <person name="Kuees U."/>
            <person name="Kumar T.K.A."/>
            <person name="Kuo A."/>
            <person name="LaButti K."/>
            <person name="Larrondo L.F."/>
            <person name="Lindquist E."/>
            <person name="Ling A."/>
            <person name="Lombard V."/>
            <person name="Lucas S."/>
            <person name="Lundell T."/>
            <person name="Martin R."/>
            <person name="McLaughlin D.J."/>
            <person name="Morgenstern I."/>
            <person name="Morin E."/>
            <person name="Murat C."/>
            <person name="Nagy L.G."/>
            <person name="Nolan M."/>
            <person name="Ohm R.A."/>
            <person name="Patyshakuliyeva A."/>
            <person name="Rokas A."/>
            <person name="Ruiz-Duenas F.J."/>
            <person name="Sabat G."/>
            <person name="Salamov A."/>
            <person name="Samejima M."/>
            <person name="Schmutz J."/>
            <person name="Slot J.C."/>
            <person name="St John F."/>
            <person name="Stenlid J."/>
            <person name="Sun H."/>
            <person name="Sun S."/>
            <person name="Syed K."/>
            <person name="Tsang A."/>
            <person name="Wiebenga A."/>
            <person name="Young D."/>
            <person name="Pisabarro A."/>
            <person name="Eastwood D.C."/>
            <person name="Martin F."/>
            <person name="Cullen D."/>
            <person name="Grigoriev I.V."/>
            <person name="Hibbett D.S."/>
        </authorList>
    </citation>
    <scope>NUCLEOTIDE SEQUENCE [LARGE SCALE GENOMIC DNA]</scope>
    <source>
        <strain evidence="3 4">ATCC 11539</strain>
    </source>
</reference>
<keyword evidence="4" id="KW-1185">Reference proteome</keyword>
<dbReference type="InterPro" id="IPR001810">
    <property type="entry name" value="F-box_dom"/>
</dbReference>
<dbReference type="Pfam" id="PF00646">
    <property type="entry name" value="F-box"/>
    <property type="match status" value="1"/>
</dbReference>